<reference evidence="2 3" key="1">
    <citation type="journal article" date="2023" name="Nucleic Acids Res.">
        <title>The hologenome of Daphnia magna reveals possible DNA methylation and microbiome-mediated evolution of the host genome.</title>
        <authorList>
            <person name="Chaturvedi A."/>
            <person name="Li X."/>
            <person name="Dhandapani V."/>
            <person name="Marshall H."/>
            <person name="Kissane S."/>
            <person name="Cuenca-Cambronero M."/>
            <person name="Asole G."/>
            <person name="Calvet F."/>
            <person name="Ruiz-Romero M."/>
            <person name="Marangio P."/>
            <person name="Guigo R."/>
            <person name="Rago D."/>
            <person name="Mirbahai L."/>
            <person name="Eastwood N."/>
            <person name="Colbourne J.K."/>
            <person name="Zhou J."/>
            <person name="Mallon E."/>
            <person name="Orsini L."/>
        </authorList>
    </citation>
    <scope>NUCLEOTIDE SEQUENCE [LARGE SCALE GENOMIC DNA]</scope>
    <source>
        <strain evidence="2">LRV0_1</strain>
    </source>
</reference>
<organism evidence="2 3">
    <name type="scientific">Daphnia magna</name>
    <dbReference type="NCBI Taxonomy" id="35525"/>
    <lineage>
        <taxon>Eukaryota</taxon>
        <taxon>Metazoa</taxon>
        <taxon>Ecdysozoa</taxon>
        <taxon>Arthropoda</taxon>
        <taxon>Crustacea</taxon>
        <taxon>Branchiopoda</taxon>
        <taxon>Diplostraca</taxon>
        <taxon>Cladocera</taxon>
        <taxon>Anomopoda</taxon>
        <taxon>Daphniidae</taxon>
        <taxon>Daphnia</taxon>
    </lineage>
</organism>
<protein>
    <submittedName>
        <fullName evidence="2">Uncharacterized protein</fullName>
    </submittedName>
</protein>
<sequence length="81" mass="9784">MFFCYATKDKEDGQTRTHKSVGNRKKERKKEKGEFVHIGIWMELFLERKKKRKEIQLKMEKSAENEMERADTLVSQKLHLK</sequence>
<dbReference type="EMBL" id="JAOYFB010000040">
    <property type="protein sequence ID" value="KAK4036822.1"/>
    <property type="molecule type" value="Genomic_DNA"/>
</dbReference>
<evidence type="ECO:0000313" key="2">
    <source>
        <dbReference type="EMBL" id="KAK4036822.1"/>
    </source>
</evidence>
<keyword evidence="3" id="KW-1185">Reference proteome</keyword>
<accession>A0ABR0B549</accession>
<comment type="caution">
    <text evidence="2">The sequence shown here is derived from an EMBL/GenBank/DDBJ whole genome shotgun (WGS) entry which is preliminary data.</text>
</comment>
<dbReference type="Proteomes" id="UP001234178">
    <property type="component" value="Unassembled WGS sequence"/>
</dbReference>
<feature type="region of interest" description="Disordered" evidence="1">
    <location>
        <begin position="61"/>
        <end position="81"/>
    </location>
</feature>
<feature type="compositionally biased region" description="Basic and acidic residues" evidence="1">
    <location>
        <begin position="61"/>
        <end position="71"/>
    </location>
</feature>
<name>A0ABR0B549_9CRUS</name>
<feature type="compositionally biased region" description="Basic residues" evidence="1">
    <location>
        <begin position="16"/>
        <end position="29"/>
    </location>
</feature>
<proteinExistence type="predicted"/>
<feature type="region of interest" description="Disordered" evidence="1">
    <location>
        <begin position="1"/>
        <end position="29"/>
    </location>
</feature>
<evidence type="ECO:0000256" key="1">
    <source>
        <dbReference type="SAM" id="MobiDB-lite"/>
    </source>
</evidence>
<evidence type="ECO:0000313" key="3">
    <source>
        <dbReference type="Proteomes" id="UP001234178"/>
    </source>
</evidence>
<gene>
    <name evidence="2" type="ORF">OUZ56_028859</name>
</gene>